<evidence type="ECO:0000313" key="1">
    <source>
        <dbReference type="EMBL" id="SMG02141.1"/>
    </source>
</evidence>
<accession>A0A238H9I1</accession>
<gene>
    <name evidence="1" type="ORF">BSIN_4907</name>
</gene>
<name>A0A238H9I1_9BURK</name>
<organism evidence="1 2">
    <name type="scientific">Burkholderia singularis</name>
    <dbReference type="NCBI Taxonomy" id="1503053"/>
    <lineage>
        <taxon>Bacteria</taxon>
        <taxon>Pseudomonadati</taxon>
        <taxon>Pseudomonadota</taxon>
        <taxon>Betaproteobacteria</taxon>
        <taxon>Burkholderiales</taxon>
        <taxon>Burkholderiaceae</taxon>
        <taxon>Burkholderia</taxon>
        <taxon>pseudomallei group</taxon>
    </lineage>
</organism>
<dbReference type="AlphaFoldDB" id="A0A238H9I1"/>
<dbReference type="EMBL" id="FXAN01000091">
    <property type="protein sequence ID" value="SMG02141.1"/>
    <property type="molecule type" value="Genomic_DNA"/>
</dbReference>
<proteinExistence type="predicted"/>
<evidence type="ECO:0000313" key="2">
    <source>
        <dbReference type="Proteomes" id="UP000198460"/>
    </source>
</evidence>
<protein>
    <submittedName>
        <fullName evidence="1">Uncharacterized protein</fullName>
    </submittedName>
</protein>
<dbReference type="Proteomes" id="UP000198460">
    <property type="component" value="Unassembled WGS sequence"/>
</dbReference>
<reference evidence="1 2" key="1">
    <citation type="submission" date="2017-04" db="EMBL/GenBank/DDBJ databases">
        <authorList>
            <person name="Afonso C.L."/>
            <person name="Miller P.J."/>
            <person name="Scott M.A."/>
            <person name="Spackman E."/>
            <person name="Goraichik I."/>
            <person name="Dimitrov K.M."/>
            <person name="Suarez D.L."/>
            <person name="Swayne D.E."/>
        </authorList>
    </citation>
    <scope>NUCLEOTIDE SEQUENCE [LARGE SCALE GENOMIC DNA]</scope>
    <source>
        <strain evidence="1">LMG 28154</strain>
    </source>
</reference>
<sequence length="41" mass="4187">MPDGLTVRAALPGRSNAAVAHAAFALSFVSRRAPMADCSTV</sequence>